<evidence type="ECO:0000256" key="1">
    <source>
        <dbReference type="SAM" id="Coils"/>
    </source>
</evidence>
<accession>A0A1B6M4U7</accession>
<evidence type="ECO:0000313" key="2">
    <source>
        <dbReference type="EMBL" id="JAT30951.1"/>
    </source>
</evidence>
<feature type="coiled-coil region" evidence="1">
    <location>
        <begin position="100"/>
        <end position="127"/>
    </location>
</feature>
<gene>
    <name evidence="2" type="ORF">g.15943</name>
</gene>
<protein>
    <recommendedName>
        <fullName evidence="3">ALIX V-shaped domain-containing protein</fullName>
    </recommendedName>
</protein>
<name>A0A1B6M4U7_9HEMI</name>
<sequence length="144" mass="16424">IPEYIEDYDESLQEIKKLIGDANELMQEVNNNFSEIFETDKKVDELFHGSGPTSKYILLDHSKHREFIEGVNMIVELCNLPEDLKAARDAQSQPKLRAALQEAELAYRNAKGMLDELENTMAQHNSIYKTSHSLILSNLDTLSL</sequence>
<organism evidence="2">
    <name type="scientific">Graphocephala atropunctata</name>
    <dbReference type="NCBI Taxonomy" id="36148"/>
    <lineage>
        <taxon>Eukaryota</taxon>
        <taxon>Metazoa</taxon>
        <taxon>Ecdysozoa</taxon>
        <taxon>Arthropoda</taxon>
        <taxon>Hexapoda</taxon>
        <taxon>Insecta</taxon>
        <taxon>Pterygota</taxon>
        <taxon>Neoptera</taxon>
        <taxon>Paraneoptera</taxon>
        <taxon>Hemiptera</taxon>
        <taxon>Auchenorrhyncha</taxon>
        <taxon>Membracoidea</taxon>
        <taxon>Cicadellidae</taxon>
        <taxon>Cicadellinae</taxon>
        <taxon>Cicadellini</taxon>
        <taxon>Graphocephala</taxon>
    </lineage>
</organism>
<proteinExistence type="predicted"/>
<feature type="non-terminal residue" evidence="2">
    <location>
        <position position="1"/>
    </location>
</feature>
<keyword evidence="1" id="KW-0175">Coiled coil</keyword>
<evidence type="ECO:0008006" key="3">
    <source>
        <dbReference type="Google" id="ProtNLM"/>
    </source>
</evidence>
<feature type="coiled-coil region" evidence="1">
    <location>
        <begin position="5"/>
        <end position="32"/>
    </location>
</feature>
<dbReference type="EMBL" id="GEBQ01009026">
    <property type="protein sequence ID" value="JAT30951.1"/>
    <property type="molecule type" value="Transcribed_RNA"/>
</dbReference>
<reference evidence="2" key="1">
    <citation type="submission" date="2015-11" db="EMBL/GenBank/DDBJ databases">
        <title>De novo transcriptome assembly of four potential Pierce s Disease insect vectors from Arizona vineyards.</title>
        <authorList>
            <person name="Tassone E.E."/>
        </authorList>
    </citation>
    <scope>NUCLEOTIDE SEQUENCE</scope>
</reference>
<dbReference type="AlphaFoldDB" id="A0A1B6M4U7"/>